<dbReference type="Proteomes" id="UP000198919">
    <property type="component" value="Unassembled WGS sequence"/>
</dbReference>
<organism evidence="3 4">
    <name type="scientific">Xenorhabdus mauleonii</name>
    <dbReference type="NCBI Taxonomy" id="351675"/>
    <lineage>
        <taxon>Bacteria</taxon>
        <taxon>Pseudomonadati</taxon>
        <taxon>Pseudomonadota</taxon>
        <taxon>Gammaproteobacteria</taxon>
        <taxon>Enterobacterales</taxon>
        <taxon>Morganellaceae</taxon>
        <taxon>Xenorhabdus</taxon>
    </lineage>
</organism>
<name>A0A1I3R917_9GAMM</name>
<evidence type="ECO:0000313" key="5">
    <source>
        <dbReference type="Proteomes" id="UP000224607"/>
    </source>
</evidence>
<dbReference type="AlphaFoldDB" id="A0A1I3R917"/>
<keyword evidence="1" id="KW-0812">Transmembrane</keyword>
<dbReference type="STRING" id="351675.SAMN05421680_10922"/>
<dbReference type="Pfam" id="PF13997">
    <property type="entry name" value="YqjK"/>
    <property type="match status" value="1"/>
</dbReference>
<keyword evidence="1" id="KW-1133">Transmembrane helix</keyword>
<gene>
    <name evidence="3" type="ORF">SAMN05421680_10922</name>
    <name evidence="2" type="ORF">Xmau_02387</name>
</gene>
<evidence type="ECO:0000256" key="1">
    <source>
        <dbReference type="SAM" id="Phobius"/>
    </source>
</evidence>
<dbReference type="EMBL" id="NITY01000008">
    <property type="protein sequence ID" value="PHM39787.1"/>
    <property type="molecule type" value="Genomic_DNA"/>
</dbReference>
<dbReference type="Proteomes" id="UP000224607">
    <property type="component" value="Unassembled WGS sequence"/>
</dbReference>
<dbReference type="InterPro" id="IPR025612">
    <property type="entry name" value="YqjK"/>
</dbReference>
<evidence type="ECO:0000313" key="2">
    <source>
        <dbReference type="EMBL" id="PHM39787.1"/>
    </source>
</evidence>
<keyword evidence="1" id="KW-0472">Membrane</keyword>
<dbReference type="RefSeq" id="WP_092510650.1">
    <property type="nucleotide sequence ID" value="NZ_CAWNQB010000078.1"/>
</dbReference>
<dbReference type="EMBL" id="FORG01000009">
    <property type="protein sequence ID" value="SFJ42550.1"/>
    <property type="molecule type" value="Genomic_DNA"/>
</dbReference>
<evidence type="ECO:0000313" key="3">
    <source>
        <dbReference type="EMBL" id="SFJ42550.1"/>
    </source>
</evidence>
<reference evidence="3" key="1">
    <citation type="submission" date="2016-10" db="EMBL/GenBank/DDBJ databases">
        <authorList>
            <person name="de Groot N.N."/>
        </authorList>
    </citation>
    <scope>NUCLEOTIDE SEQUENCE [LARGE SCALE GENOMIC DNA]</scope>
    <source>
        <strain evidence="3">DSM 17908</strain>
    </source>
</reference>
<dbReference type="OrthoDB" id="6504948at2"/>
<keyword evidence="5" id="KW-1185">Reference proteome</keyword>
<feature type="transmembrane region" description="Helical" evidence="1">
    <location>
        <begin position="45"/>
        <end position="67"/>
    </location>
</feature>
<protein>
    <submittedName>
        <fullName evidence="2">Cell division protein FtsH</fullName>
    </submittedName>
    <submittedName>
        <fullName evidence="3">YqjK-like protein</fullName>
    </submittedName>
</protein>
<sequence>MSKSQQHQLTSRKQQLLQKIQQQRQSLSQCSQQWLELTQPYDKSWQTLLAFKPYIAIGSGIALIYGLRHPKKLYHWSRRMLSFLEILKIVRNTLKS</sequence>
<evidence type="ECO:0000313" key="4">
    <source>
        <dbReference type="Proteomes" id="UP000198919"/>
    </source>
</evidence>
<dbReference type="GO" id="GO:0051301">
    <property type="term" value="P:cell division"/>
    <property type="evidence" value="ECO:0007669"/>
    <property type="project" value="UniProtKB-KW"/>
</dbReference>
<keyword evidence="2" id="KW-0131">Cell cycle</keyword>
<keyword evidence="2" id="KW-0132">Cell division</keyword>
<reference evidence="4" key="2">
    <citation type="submission" date="2016-10" db="EMBL/GenBank/DDBJ databases">
        <authorList>
            <person name="Varghese N."/>
            <person name="Submissions S."/>
        </authorList>
    </citation>
    <scope>NUCLEOTIDE SEQUENCE [LARGE SCALE GENOMIC DNA]</scope>
    <source>
        <strain evidence="4">DSM 17908</strain>
    </source>
</reference>
<proteinExistence type="predicted"/>
<accession>A0A1I3R917</accession>
<reference evidence="2 5" key="3">
    <citation type="journal article" date="2017" name="Nat. Microbiol.">
        <title>Natural product diversity associated with the nematode symbionts Photorhabdus and Xenorhabdus.</title>
        <authorList>
            <person name="Tobias N.J."/>
            <person name="Wolff H."/>
            <person name="Djahanschiri B."/>
            <person name="Grundmann F."/>
            <person name="Kronenwerth M."/>
            <person name="Shi Y.M."/>
            <person name="Simonyi S."/>
            <person name="Grun P."/>
            <person name="Shapiro-Ilan D."/>
            <person name="Pidot S.J."/>
            <person name="Stinear T.P."/>
            <person name="Ebersberger I."/>
            <person name="Bode H.B."/>
        </authorList>
    </citation>
    <scope>NUCLEOTIDE SEQUENCE [LARGE SCALE GENOMIC DNA]</scope>
    <source>
        <strain evidence="2 5">DSM 17908</strain>
    </source>
</reference>